<protein>
    <recommendedName>
        <fullName evidence="4">Terpene cyclase/mutase family member</fullName>
        <ecNumber evidence="4">5.4.99.-</ecNumber>
    </recommendedName>
</protein>
<dbReference type="OrthoDB" id="21502at2759"/>
<evidence type="ECO:0000313" key="7">
    <source>
        <dbReference type="EMBL" id="THH15320.1"/>
    </source>
</evidence>
<name>A0A4S4LY58_9AGAM</name>
<dbReference type="Proteomes" id="UP000310158">
    <property type="component" value="Unassembled WGS sequence"/>
</dbReference>
<dbReference type="GO" id="GO:0000250">
    <property type="term" value="F:lanosterol synthase activity"/>
    <property type="evidence" value="ECO:0007669"/>
    <property type="project" value="TreeGrafter"/>
</dbReference>
<feature type="domain" description="Squalene cyclase C-terminal" evidence="5">
    <location>
        <begin position="393"/>
        <end position="722"/>
    </location>
</feature>
<accession>A0A4S4LY58</accession>
<organism evidence="7 8">
    <name type="scientific">Bondarzewia mesenterica</name>
    <dbReference type="NCBI Taxonomy" id="1095465"/>
    <lineage>
        <taxon>Eukaryota</taxon>
        <taxon>Fungi</taxon>
        <taxon>Dikarya</taxon>
        <taxon>Basidiomycota</taxon>
        <taxon>Agaricomycotina</taxon>
        <taxon>Agaricomycetes</taxon>
        <taxon>Russulales</taxon>
        <taxon>Bondarzewiaceae</taxon>
        <taxon>Bondarzewia</taxon>
    </lineage>
</organism>
<dbReference type="InterPro" id="IPR032697">
    <property type="entry name" value="SQ_cyclase_N"/>
</dbReference>
<evidence type="ECO:0000313" key="8">
    <source>
        <dbReference type="Proteomes" id="UP000310158"/>
    </source>
</evidence>
<dbReference type="InterPro" id="IPR018333">
    <property type="entry name" value="Squalene_cyclase"/>
</dbReference>
<comment type="caution">
    <text evidence="7">The sequence shown here is derived from an EMBL/GenBank/DDBJ whole genome shotgun (WGS) entry which is preliminary data.</text>
</comment>
<keyword evidence="2" id="KW-0677">Repeat</keyword>
<dbReference type="PANTHER" id="PTHR11764:SF20">
    <property type="entry name" value="LANOSTEROL SYNTHASE"/>
    <property type="match status" value="1"/>
</dbReference>
<dbReference type="GO" id="GO:0006696">
    <property type="term" value="P:ergosterol biosynthetic process"/>
    <property type="evidence" value="ECO:0007669"/>
    <property type="project" value="TreeGrafter"/>
</dbReference>
<dbReference type="SUPFAM" id="SSF48239">
    <property type="entry name" value="Terpenoid cyclases/Protein prenyltransferases"/>
    <property type="match status" value="2"/>
</dbReference>
<dbReference type="GO" id="GO:0005811">
    <property type="term" value="C:lipid droplet"/>
    <property type="evidence" value="ECO:0007669"/>
    <property type="project" value="InterPro"/>
</dbReference>
<dbReference type="GO" id="GO:0016104">
    <property type="term" value="P:triterpenoid biosynthetic process"/>
    <property type="evidence" value="ECO:0007669"/>
    <property type="project" value="InterPro"/>
</dbReference>
<dbReference type="InterPro" id="IPR008930">
    <property type="entry name" value="Terpenoid_cyclase/PrenylTrfase"/>
</dbReference>
<dbReference type="Pfam" id="PF13249">
    <property type="entry name" value="SQHop_cyclase_N"/>
    <property type="match status" value="1"/>
</dbReference>
<dbReference type="NCBIfam" id="TIGR01787">
    <property type="entry name" value="squalene_cyclas"/>
    <property type="match status" value="1"/>
</dbReference>
<proteinExistence type="inferred from homology"/>
<evidence type="ECO:0000256" key="4">
    <source>
        <dbReference type="RuleBase" id="RU362003"/>
    </source>
</evidence>
<evidence type="ECO:0000256" key="3">
    <source>
        <dbReference type="ARBA" id="ARBA00023235"/>
    </source>
</evidence>
<evidence type="ECO:0000259" key="5">
    <source>
        <dbReference type="Pfam" id="PF13243"/>
    </source>
</evidence>
<dbReference type="InterPro" id="IPR032696">
    <property type="entry name" value="SQ_cyclase_C"/>
</dbReference>
<dbReference type="EC" id="5.4.99.-" evidence="4"/>
<dbReference type="Pfam" id="PF13243">
    <property type="entry name" value="SQHop_cyclase_C"/>
    <property type="match status" value="1"/>
</dbReference>
<evidence type="ECO:0000259" key="6">
    <source>
        <dbReference type="Pfam" id="PF13249"/>
    </source>
</evidence>
<dbReference type="AlphaFoldDB" id="A0A4S4LY58"/>
<dbReference type="EMBL" id="SGPL01000216">
    <property type="protein sequence ID" value="THH15320.1"/>
    <property type="molecule type" value="Genomic_DNA"/>
</dbReference>
<comment type="similarity">
    <text evidence="1 4">Belongs to the terpene cyclase/mutase family.</text>
</comment>
<dbReference type="SFLD" id="SFLDG01016">
    <property type="entry name" value="Prenyltransferase_Like_2"/>
    <property type="match status" value="1"/>
</dbReference>
<dbReference type="Gene3D" id="6.20.120.20">
    <property type="match status" value="1"/>
</dbReference>
<evidence type="ECO:0000256" key="2">
    <source>
        <dbReference type="ARBA" id="ARBA00022737"/>
    </source>
</evidence>
<dbReference type="PANTHER" id="PTHR11764">
    <property type="entry name" value="TERPENE CYCLASE/MUTASE FAMILY MEMBER"/>
    <property type="match status" value="1"/>
</dbReference>
<evidence type="ECO:0000256" key="1">
    <source>
        <dbReference type="ARBA" id="ARBA00009755"/>
    </source>
</evidence>
<dbReference type="FunFam" id="1.50.10.20:FF:000002">
    <property type="entry name" value="Terpene cyclase/mutase family member"/>
    <property type="match status" value="1"/>
</dbReference>
<sequence length="731" mass="83621">MSQIEPPRIASRSIFSLDGITPFTPHEHWRLRFGPNTQKEWVYLHSDKEREAWPQANLEKFILGLPMTGGEPKKATTPLEAAINGFDFMKKVQAPDGHWPGVCGAQMYLIPMYVITLYLCGTKVLPEEGIEMVRFMLNHADPVDGGWGLHGEHPTTVFGLSVNYIALRMLGVRPDHVAMIKARNTLRRHGGAVGCPAWGKFWLSLINLYDWAGNNPIPPEILLFPDWSPVHPNKWWIFMRAFYIPMSYLYRVRYQAPENDLILALREELYVQPYDSIHWPSQRNQIAEPDYLVPHTTFLDSLYMILDFTLESCQFPPLTRRALNATYEQIVMEDENTDYFDLISVSNFLQTICRLHAEGPESAAVQRHLATIKEFIWMGPDGMQVTATNGCQVWDIALISHALVESGLSELPDNQESVRRLLGFLDREQMTENTMHYPKDYRQPTKGGWPFSTRRQNGYVVSDCTGEALKAVLMLQPCLQEDDRIPDRRLFDAVDLLISMQASDGGLPSYECERGGRFLEMFNPAELYDRIMIEYSYPECTTSVITGLDEFRKRYNYRARDIDATIKRAIQYLHKTQYPEGGWIGSWGVCFTYGTWLALLGLTTFGEDYTNSPRVRKACQYLLEHQKEDGGWGESWRSCSTEKYVQAEKTNMAQTSWATMALMLAQYPDKGPIERSVKKVMDTQLPDGSWPPEAATGIGIRTGVILYPLYKITFPIWMLGMAHTYLAGKKA</sequence>
<dbReference type="CDD" id="cd02892">
    <property type="entry name" value="SQCY_1"/>
    <property type="match status" value="1"/>
</dbReference>
<gene>
    <name evidence="7" type="ORF">EW146_g5143</name>
</gene>
<dbReference type="Gene3D" id="1.50.10.20">
    <property type="match status" value="2"/>
</dbReference>
<feature type="domain" description="Squalene cyclase N-terminal" evidence="6">
    <location>
        <begin position="88"/>
        <end position="377"/>
    </location>
</feature>
<reference evidence="7 8" key="1">
    <citation type="submission" date="2019-02" db="EMBL/GenBank/DDBJ databases">
        <title>Genome sequencing of the rare red list fungi Bondarzewia mesenterica.</title>
        <authorList>
            <person name="Buettner E."/>
            <person name="Kellner H."/>
        </authorList>
    </citation>
    <scope>NUCLEOTIDE SEQUENCE [LARGE SCALE GENOMIC DNA]</scope>
    <source>
        <strain evidence="7 8">DSM 108281</strain>
    </source>
</reference>
<keyword evidence="8" id="KW-1185">Reference proteome</keyword>
<keyword evidence="3 4" id="KW-0413">Isomerase</keyword>